<evidence type="ECO:0000313" key="1">
    <source>
        <dbReference type="EMBL" id="SEH96070.1"/>
    </source>
</evidence>
<organism evidence="1 2">
    <name type="scientific">Bathymodiolus azoricus thioautotrophic gill symbiont</name>
    <dbReference type="NCBI Taxonomy" id="235205"/>
    <lineage>
        <taxon>Bacteria</taxon>
        <taxon>Pseudomonadati</taxon>
        <taxon>Pseudomonadota</taxon>
        <taxon>Gammaproteobacteria</taxon>
        <taxon>sulfur-oxidizing symbionts</taxon>
    </lineage>
</organism>
<sequence>MKTQKTTTSLLYTTKPYCVYENFKLQAVLYQRTFNRSH</sequence>
<dbReference type="EMBL" id="CDSC02000367">
    <property type="protein sequence ID" value="SEH96070.1"/>
    <property type="molecule type" value="Genomic_DNA"/>
</dbReference>
<proteinExistence type="predicted"/>
<accession>A0A1H6MEG3</accession>
<name>A0A1H6MEG3_9GAMM</name>
<protein>
    <submittedName>
        <fullName evidence="1">Uncharacterized protein</fullName>
    </submittedName>
</protein>
<dbReference type="Proteomes" id="UP000198988">
    <property type="component" value="Unassembled WGS sequence"/>
</dbReference>
<evidence type="ECO:0000313" key="2">
    <source>
        <dbReference type="Proteomes" id="UP000198988"/>
    </source>
</evidence>
<gene>
    <name evidence="1" type="ORF">BAZSYMA_ACONTIG95710_0</name>
</gene>
<dbReference type="AlphaFoldDB" id="A0A1H6MEG3"/>
<reference evidence="2" key="1">
    <citation type="submission" date="2016-06" db="EMBL/GenBank/DDBJ databases">
        <authorList>
            <person name="Petersen J."/>
            <person name="Sayavedra L."/>
        </authorList>
    </citation>
    <scope>NUCLEOTIDE SEQUENCE [LARGE SCALE GENOMIC DNA]</scope>
    <source>
        <strain evidence="2">BazSymA</strain>
    </source>
</reference>